<dbReference type="AlphaFoldDB" id="A0AB34HMI3"/>
<organism evidence="2 3">
    <name type="scientific">Eschrichtius robustus</name>
    <name type="common">California gray whale</name>
    <name type="synonym">Eschrichtius gibbosus</name>
    <dbReference type="NCBI Taxonomy" id="9764"/>
    <lineage>
        <taxon>Eukaryota</taxon>
        <taxon>Metazoa</taxon>
        <taxon>Chordata</taxon>
        <taxon>Craniata</taxon>
        <taxon>Vertebrata</taxon>
        <taxon>Euteleostomi</taxon>
        <taxon>Mammalia</taxon>
        <taxon>Eutheria</taxon>
        <taxon>Laurasiatheria</taxon>
        <taxon>Artiodactyla</taxon>
        <taxon>Whippomorpha</taxon>
        <taxon>Cetacea</taxon>
        <taxon>Mysticeti</taxon>
        <taxon>Eschrichtiidae</taxon>
        <taxon>Eschrichtius</taxon>
    </lineage>
</organism>
<evidence type="ECO:0000256" key="1">
    <source>
        <dbReference type="SAM" id="MobiDB-lite"/>
    </source>
</evidence>
<comment type="caution">
    <text evidence="2">The sequence shown here is derived from an EMBL/GenBank/DDBJ whole genome shotgun (WGS) entry which is preliminary data.</text>
</comment>
<accession>A0AB34HMI3</accession>
<keyword evidence="3" id="KW-1185">Reference proteome</keyword>
<feature type="compositionally biased region" description="Gly residues" evidence="1">
    <location>
        <begin position="40"/>
        <end position="49"/>
    </location>
</feature>
<protein>
    <submittedName>
        <fullName evidence="2">Uncharacterized protein</fullName>
    </submittedName>
</protein>
<feature type="region of interest" description="Disordered" evidence="1">
    <location>
        <begin position="1"/>
        <end position="49"/>
    </location>
</feature>
<feature type="region of interest" description="Disordered" evidence="1">
    <location>
        <begin position="158"/>
        <end position="177"/>
    </location>
</feature>
<name>A0AB34HMI3_ESCRO</name>
<proteinExistence type="predicted"/>
<feature type="compositionally biased region" description="Basic and acidic residues" evidence="1">
    <location>
        <begin position="21"/>
        <end position="35"/>
    </location>
</feature>
<gene>
    <name evidence="2" type="ORF">J1605_019893</name>
</gene>
<dbReference type="Proteomes" id="UP001159641">
    <property type="component" value="Unassembled WGS sequence"/>
</dbReference>
<feature type="region of interest" description="Disordered" evidence="1">
    <location>
        <begin position="91"/>
        <end position="146"/>
    </location>
</feature>
<sequence length="214" mass="22567">MALPKEITRVLKTGAEAADTGDQRSETASSERSRPEAAGGVSGSGDWGRWKGYGGSELRWGDCCGAGHLWVPTTPPIPDLATSFPPTHLPGWNLGPQASRLGGQRSTPPAGLFEGCPDDSHFREQGSANPARRVRAGPGGPPGLCGSLLGSTCSREWRAGSPRTIASPASGSDLELRPSDCFFVAPGNSHFRERVQFPQQREPRRPGFPPPSGS</sequence>
<feature type="region of interest" description="Disordered" evidence="1">
    <location>
        <begin position="192"/>
        <end position="214"/>
    </location>
</feature>
<dbReference type="EMBL" id="JAIQCJ010001111">
    <property type="protein sequence ID" value="KAJ8792337.1"/>
    <property type="molecule type" value="Genomic_DNA"/>
</dbReference>
<reference evidence="2 3" key="1">
    <citation type="submission" date="2022-11" db="EMBL/GenBank/DDBJ databases">
        <title>Whole genome sequence of Eschrichtius robustus ER-17-0199.</title>
        <authorList>
            <person name="Bruniche-Olsen A."/>
            <person name="Black A.N."/>
            <person name="Fields C.J."/>
            <person name="Walden K."/>
            <person name="Dewoody J.A."/>
        </authorList>
    </citation>
    <scope>NUCLEOTIDE SEQUENCE [LARGE SCALE GENOMIC DNA]</scope>
    <source>
        <strain evidence="2">ER-17-0199</strain>
        <tissue evidence="2">Blubber</tissue>
    </source>
</reference>
<evidence type="ECO:0000313" key="3">
    <source>
        <dbReference type="Proteomes" id="UP001159641"/>
    </source>
</evidence>
<feature type="compositionally biased region" description="Basic and acidic residues" evidence="1">
    <location>
        <begin position="192"/>
        <end position="205"/>
    </location>
</feature>
<evidence type="ECO:0000313" key="2">
    <source>
        <dbReference type="EMBL" id="KAJ8792337.1"/>
    </source>
</evidence>